<accession>A0ABU1AXI1</accession>
<organism evidence="1 2">
    <name type="scientific">Thalassobacterium maritimum</name>
    <dbReference type="NCBI Taxonomy" id="3041265"/>
    <lineage>
        <taxon>Bacteria</taxon>
        <taxon>Pseudomonadati</taxon>
        <taxon>Verrucomicrobiota</taxon>
        <taxon>Opitutia</taxon>
        <taxon>Puniceicoccales</taxon>
        <taxon>Coraliomargaritaceae</taxon>
        <taxon>Thalassobacterium</taxon>
    </lineage>
</organism>
<dbReference type="EMBL" id="JARXHW010000042">
    <property type="protein sequence ID" value="MDQ8208856.1"/>
    <property type="molecule type" value="Genomic_DNA"/>
</dbReference>
<sequence length="181" mass="21311">MNIRSPLPFCYVLAFFVLLADVDANSRTLGFLKRRADSIESQRVEKQMWSNTQTNSLMNKSFPIEHWDKHYSSVGTKRAPIAMTEGKDKKMFEKKSFERKEISFDMARWNDQMADLHKKAGIDMDERARLVADKQLYYMMLQDAEQFRDMAEKVSLRDLNRYQFRRNHSDGELPIQKAGSK</sequence>
<gene>
    <name evidence="1" type="ORF">QEH52_15115</name>
</gene>
<protein>
    <submittedName>
        <fullName evidence="1">Uncharacterized protein</fullName>
    </submittedName>
</protein>
<name>A0ABU1AXI1_9BACT</name>
<evidence type="ECO:0000313" key="2">
    <source>
        <dbReference type="Proteomes" id="UP001225316"/>
    </source>
</evidence>
<proteinExistence type="predicted"/>
<dbReference type="Proteomes" id="UP001225316">
    <property type="component" value="Unassembled WGS sequence"/>
</dbReference>
<reference evidence="1 2" key="1">
    <citation type="submission" date="2023-04" db="EMBL/GenBank/DDBJ databases">
        <title>A novel bacteria isolated from coastal sediment.</title>
        <authorList>
            <person name="Liu X.-J."/>
            <person name="Du Z.-J."/>
        </authorList>
    </citation>
    <scope>NUCLEOTIDE SEQUENCE [LARGE SCALE GENOMIC DNA]</scope>
    <source>
        <strain evidence="1 2">SDUM461003</strain>
    </source>
</reference>
<keyword evidence="2" id="KW-1185">Reference proteome</keyword>
<dbReference type="RefSeq" id="WP_308951570.1">
    <property type="nucleotide sequence ID" value="NZ_JARXHW010000042.1"/>
</dbReference>
<comment type="caution">
    <text evidence="1">The sequence shown here is derived from an EMBL/GenBank/DDBJ whole genome shotgun (WGS) entry which is preliminary data.</text>
</comment>
<evidence type="ECO:0000313" key="1">
    <source>
        <dbReference type="EMBL" id="MDQ8208856.1"/>
    </source>
</evidence>